<protein>
    <submittedName>
        <fullName evidence="2">Uncharacterized protein</fullName>
    </submittedName>
</protein>
<dbReference type="Proteomes" id="UP000000238">
    <property type="component" value="Chromosome"/>
</dbReference>
<proteinExistence type="predicted"/>
<dbReference type="EMBL" id="CP000155">
    <property type="protein sequence ID" value="ABC30032.1"/>
    <property type="molecule type" value="Genomic_DNA"/>
</dbReference>
<dbReference type="RefSeq" id="WP_011397101.1">
    <property type="nucleotide sequence ID" value="NC_007645.1"/>
</dbReference>
<sequence>MDLVTFTEGVQSIRVHDNDGQDASTTANAPSRPFVPRGESVVQHTEKLFLRHATSQEMLRTLIGPSGATGVDPQDFDDVAASTQSALAALEQEAEASSDPEFRQTLQSAVAILNALYEDRQWLRSNLSALEKP</sequence>
<name>Q2SH42_HAHCH</name>
<dbReference type="Pfam" id="PF09474">
    <property type="entry name" value="Type_III_YscX"/>
    <property type="match status" value="1"/>
</dbReference>
<gene>
    <name evidence="2" type="ordered locus">HCH_03275</name>
</gene>
<keyword evidence="3" id="KW-1185">Reference proteome</keyword>
<evidence type="ECO:0000313" key="3">
    <source>
        <dbReference type="Proteomes" id="UP000000238"/>
    </source>
</evidence>
<reference evidence="2 3" key="1">
    <citation type="journal article" date="2005" name="Nucleic Acids Res.">
        <title>Genomic blueprint of Hahella chejuensis, a marine microbe producing an algicidal agent.</title>
        <authorList>
            <person name="Jeong H."/>
            <person name="Yim J.H."/>
            <person name="Lee C."/>
            <person name="Choi S.-H."/>
            <person name="Park Y.K."/>
            <person name="Yoon S.H."/>
            <person name="Hur C.-G."/>
            <person name="Kang H.-Y."/>
            <person name="Kim D."/>
            <person name="Lee H.H."/>
            <person name="Park K.H."/>
            <person name="Park S.-H."/>
            <person name="Park H.-S."/>
            <person name="Lee H.K."/>
            <person name="Oh T.K."/>
            <person name="Kim J.F."/>
        </authorList>
    </citation>
    <scope>NUCLEOTIDE SEQUENCE [LARGE SCALE GENOMIC DNA]</scope>
    <source>
        <strain evidence="2 3">KCTC 2396</strain>
    </source>
</reference>
<organism evidence="2 3">
    <name type="scientific">Hahella chejuensis (strain KCTC 2396)</name>
    <dbReference type="NCBI Taxonomy" id="349521"/>
    <lineage>
        <taxon>Bacteria</taxon>
        <taxon>Pseudomonadati</taxon>
        <taxon>Pseudomonadota</taxon>
        <taxon>Gammaproteobacteria</taxon>
        <taxon>Oceanospirillales</taxon>
        <taxon>Hahellaceae</taxon>
        <taxon>Hahella</taxon>
    </lineage>
</organism>
<dbReference type="InterPro" id="IPR012672">
    <property type="entry name" value="T3SS_YscX"/>
</dbReference>
<accession>Q2SH42</accession>
<dbReference type="OrthoDB" id="6197899at2"/>
<evidence type="ECO:0000313" key="2">
    <source>
        <dbReference type="EMBL" id="ABC30032.1"/>
    </source>
</evidence>
<dbReference type="STRING" id="349521.HCH_03275"/>
<feature type="region of interest" description="Disordered" evidence="1">
    <location>
        <begin position="17"/>
        <end position="36"/>
    </location>
</feature>
<evidence type="ECO:0000256" key="1">
    <source>
        <dbReference type="SAM" id="MobiDB-lite"/>
    </source>
</evidence>
<dbReference type="HOGENOM" id="CLU_1903768_0_0_6"/>
<dbReference type="KEGG" id="hch:HCH_03275"/>
<dbReference type="AlphaFoldDB" id="Q2SH42"/>